<reference evidence="1 2" key="1">
    <citation type="submission" date="2020-07" db="EMBL/GenBank/DDBJ databases">
        <title>Comparative genomics of pyrophilous fungi reveals a link between fire events and developmental genes.</title>
        <authorList>
            <consortium name="DOE Joint Genome Institute"/>
            <person name="Steindorff A.S."/>
            <person name="Carver A."/>
            <person name="Calhoun S."/>
            <person name="Stillman K."/>
            <person name="Liu H."/>
            <person name="Lipzen A."/>
            <person name="Pangilinan J."/>
            <person name="Labutti K."/>
            <person name="Bruns T.D."/>
            <person name="Grigoriev I.V."/>
        </authorList>
    </citation>
    <scope>NUCLEOTIDE SEQUENCE [LARGE SCALE GENOMIC DNA]</scope>
    <source>
        <strain evidence="1 2">CBS 144469</strain>
    </source>
</reference>
<dbReference type="Proteomes" id="UP000521943">
    <property type="component" value="Unassembled WGS sequence"/>
</dbReference>
<gene>
    <name evidence="1" type="ORF">DFP72DRAFT_758991</name>
</gene>
<comment type="caution">
    <text evidence="1">The sequence shown here is derived from an EMBL/GenBank/DDBJ whole genome shotgun (WGS) entry which is preliminary data.</text>
</comment>
<name>A0A8H6M1J4_9AGAR</name>
<feature type="non-terminal residue" evidence="1">
    <location>
        <position position="58"/>
    </location>
</feature>
<accession>A0A8H6M1J4</accession>
<evidence type="ECO:0000313" key="2">
    <source>
        <dbReference type="Proteomes" id="UP000521943"/>
    </source>
</evidence>
<dbReference type="AlphaFoldDB" id="A0A8H6M1J4"/>
<organism evidence="1 2">
    <name type="scientific">Ephemerocybe angulata</name>
    <dbReference type="NCBI Taxonomy" id="980116"/>
    <lineage>
        <taxon>Eukaryota</taxon>
        <taxon>Fungi</taxon>
        <taxon>Dikarya</taxon>
        <taxon>Basidiomycota</taxon>
        <taxon>Agaricomycotina</taxon>
        <taxon>Agaricomycetes</taxon>
        <taxon>Agaricomycetidae</taxon>
        <taxon>Agaricales</taxon>
        <taxon>Agaricineae</taxon>
        <taxon>Psathyrellaceae</taxon>
        <taxon>Ephemerocybe</taxon>
    </lineage>
</organism>
<sequence length="58" mass="6321">FAEPTQDELDEPERNGCCCAICMAARDAGCADPDTCHIRASEELDALGEKWDPRSPLP</sequence>
<dbReference type="EMBL" id="JACGCI010000073">
    <property type="protein sequence ID" value="KAF6748277.1"/>
    <property type="molecule type" value="Genomic_DNA"/>
</dbReference>
<keyword evidence="2" id="KW-1185">Reference proteome</keyword>
<evidence type="ECO:0000313" key="1">
    <source>
        <dbReference type="EMBL" id="KAF6748277.1"/>
    </source>
</evidence>
<feature type="non-terminal residue" evidence="1">
    <location>
        <position position="1"/>
    </location>
</feature>
<protein>
    <submittedName>
        <fullName evidence="1">Uncharacterized protein</fullName>
    </submittedName>
</protein>
<proteinExistence type="predicted"/>